<dbReference type="Gene3D" id="1.25.40.10">
    <property type="entry name" value="Tetratricopeptide repeat domain"/>
    <property type="match status" value="1"/>
</dbReference>
<feature type="transmembrane region" description="Helical" evidence="1">
    <location>
        <begin position="266"/>
        <end position="288"/>
    </location>
</feature>
<dbReference type="Proteomes" id="UP000198790">
    <property type="component" value="Unassembled WGS sequence"/>
</dbReference>
<accession>A0A1I1BRV1</accession>
<feature type="transmembrane region" description="Helical" evidence="1">
    <location>
        <begin position="89"/>
        <end position="106"/>
    </location>
</feature>
<feature type="transmembrane region" description="Helical" evidence="1">
    <location>
        <begin position="142"/>
        <end position="160"/>
    </location>
</feature>
<feature type="transmembrane region" description="Helical" evidence="1">
    <location>
        <begin position="113"/>
        <end position="130"/>
    </location>
</feature>
<keyword evidence="3" id="KW-1185">Reference proteome</keyword>
<dbReference type="EMBL" id="FOKK01000017">
    <property type="protein sequence ID" value="SFB53164.1"/>
    <property type="molecule type" value="Genomic_DNA"/>
</dbReference>
<feature type="transmembrane region" description="Helical" evidence="1">
    <location>
        <begin position="236"/>
        <end position="260"/>
    </location>
</feature>
<keyword evidence="1" id="KW-1133">Transmembrane helix</keyword>
<gene>
    <name evidence="2" type="ORF">SAMN04489723_1175</name>
</gene>
<feature type="transmembrane region" description="Helical" evidence="1">
    <location>
        <begin position="9"/>
        <end position="31"/>
    </location>
</feature>
<feature type="transmembrane region" description="Helical" evidence="1">
    <location>
        <begin position="342"/>
        <end position="360"/>
    </location>
</feature>
<feature type="transmembrane region" description="Helical" evidence="1">
    <location>
        <begin position="380"/>
        <end position="400"/>
    </location>
</feature>
<evidence type="ECO:0000256" key="1">
    <source>
        <dbReference type="SAM" id="Phobius"/>
    </source>
</evidence>
<reference evidence="2 3" key="1">
    <citation type="submission" date="2016-10" db="EMBL/GenBank/DDBJ databases">
        <authorList>
            <person name="de Groot N.N."/>
        </authorList>
    </citation>
    <scope>NUCLEOTIDE SEQUENCE [LARGE SCALE GENOMIC DNA]</scope>
    <source>
        <strain evidence="2 3">DSM 23399</strain>
    </source>
</reference>
<evidence type="ECO:0000313" key="2">
    <source>
        <dbReference type="EMBL" id="SFB53164.1"/>
    </source>
</evidence>
<keyword evidence="1" id="KW-0812">Transmembrane</keyword>
<sequence length="927" mass="104207">MKNTLKTSLAFKILALLFIISGGLFALYYLIFDPQPYVNIQAGSFLDTIAIPFDWVQIGPISFPIKVDNYLVFQEFQALTPEIHLTESYIYAGIVWLGVVSVLTLITEFKKVFFIIGGIVWIVLLTLSNFNGLNIGGQSANYPLIILLAGTLIPLIYFHLWGQKTHLAIKWLTIFAGTFSGLAILITQSPITNPEIYIAEHSLTIGFCLALAWVLWNGHGIISGVYILLARANRNLNLNITVQISFIAIIYLVTLFFILLDLQGDLNFPFPVFSALFLLIPLGIFGWISIGGKVNQSEQLVSTPAVIKALHLIGFGLSLWLVWKLKLSGNQPGEELFKHLLVYSQFGFSLFFFIYLMANFMSVMNSGKAIDTIIYKPHSLIYYHVRIGGLITILVITTYAEGIVGVQANGMTSNILADYYYQIDKKLEASILYENAWMRYRKNPKAKFATAKLLLDLKQPTLAKQNLEESITEAPQVDNILLLSERLHLENKVFDAIYYLEKGLTIFPNEPHLVNNLSLLYTKVNKSTEALELMSQIESDDPVLNSNLTALQTKLGQPEVNVAQPIDLISQLNQLAASNALANIPSEELVKSIKEKLQQESSPMLINAGWRNLMSEINRNDPNSDLAFLDSIGQQPEMLDYLMSLQETAVIRSLAAGRVTEAVKNLNGLAFRNPNDAAYYLQLSGSILAQNLDFQKAANEFIAAEEKGFQGFSTHHWSIFGLAGMPAKSVEIREKYQVRLPSYVSNQDTTIHKYLNIIGRFHQTLPQILLHQWRTLPENELKTDIAIRLIVFKAHGLGKEDLKELEKYITDIIGPQEHLTIFANNPDLKNIDSVNAFISWIKASNELTANPYLSPLIISAVDINTDPLTQYEILNAATEFNQDPILWFKKIKAARESGLDNYADQSLEILKLWTSPEELELLQNMNY</sequence>
<organism evidence="2 3">
    <name type="scientific">Algoriphagus aquimarinus</name>
    <dbReference type="NCBI Taxonomy" id="237018"/>
    <lineage>
        <taxon>Bacteria</taxon>
        <taxon>Pseudomonadati</taxon>
        <taxon>Bacteroidota</taxon>
        <taxon>Cytophagia</taxon>
        <taxon>Cytophagales</taxon>
        <taxon>Cyclobacteriaceae</taxon>
        <taxon>Algoriphagus</taxon>
    </lineage>
</organism>
<feature type="transmembrane region" description="Helical" evidence="1">
    <location>
        <begin position="172"/>
        <end position="191"/>
    </location>
</feature>
<feature type="transmembrane region" description="Helical" evidence="1">
    <location>
        <begin position="203"/>
        <end position="229"/>
    </location>
</feature>
<dbReference type="AlphaFoldDB" id="A0A1I1BRV1"/>
<dbReference type="STRING" id="237018.SAMN04489723_1175"/>
<keyword evidence="1" id="KW-0472">Membrane</keyword>
<proteinExistence type="predicted"/>
<name>A0A1I1BRV1_9BACT</name>
<feature type="transmembrane region" description="Helical" evidence="1">
    <location>
        <begin position="300"/>
        <end position="322"/>
    </location>
</feature>
<protein>
    <submittedName>
        <fullName evidence="2">Uncharacterized protein</fullName>
    </submittedName>
</protein>
<dbReference type="SUPFAM" id="SSF48452">
    <property type="entry name" value="TPR-like"/>
    <property type="match status" value="1"/>
</dbReference>
<evidence type="ECO:0000313" key="3">
    <source>
        <dbReference type="Proteomes" id="UP000198790"/>
    </source>
</evidence>
<dbReference type="InterPro" id="IPR011990">
    <property type="entry name" value="TPR-like_helical_dom_sf"/>
</dbReference>